<dbReference type="PROSITE" id="PS00061">
    <property type="entry name" value="ADH_SHORT"/>
    <property type="match status" value="1"/>
</dbReference>
<dbReference type="PANTHER" id="PTHR43115">
    <property type="entry name" value="DEHYDROGENASE/REDUCTASE SDR FAMILY MEMBER 11"/>
    <property type="match status" value="1"/>
</dbReference>
<gene>
    <name evidence="4" type="ORF">Q766_17730</name>
</gene>
<dbReference type="PRINTS" id="PR00081">
    <property type="entry name" value="GDHRDH"/>
</dbReference>
<dbReference type="EMBL" id="JRLY01000019">
    <property type="protein sequence ID" value="KGO91422.1"/>
    <property type="molecule type" value="Genomic_DNA"/>
</dbReference>
<evidence type="ECO:0000256" key="3">
    <source>
        <dbReference type="RuleBase" id="RU000363"/>
    </source>
</evidence>
<dbReference type="GO" id="GO:0016616">
    <property type="term" value="F:oxidoreductase activity, acting on the CH-OH group of donors, NAD or NADP as acceptor"/>
    <property type="evidence" value="ECO:0007669"/>
    <property type="project" value="UniProtKB-ARBA"/>
</dbReference>
<proteinExistence type="inferred from homology"/>
<comment type="caution">
    <text evidence="4">The sequence shown here is derived from an EMBL/GenBank/DDBJ whole genome shotgun (WGS) entry which is preliminary data.</text>
</comment>
<evidence type="ECO:0000256" key="2">
    <source>
        <dbReference type="ARBA" id="ARBA00023002"/>
    </source>
</evidence>
<dbReference type="AlphaFoldDB" id="A0A0A2MFF1"/>
<protein>
    <submittedName>
        <fullName evidence="4">Oxidoreductase</fullName>
    </submittedName>
</protein>
<dbReference type="PRINTS" id="PR00080">
    <property type="entry name" value="SDRFAMILY"/>
</dbReference>
<dbReference type="InterPro" id="IPR020904">
    <property type="entry name" value="Sc_DH/Rdtase_CS"/>
</dbReference>
<sequence length="251" mass="27042">MENLNDYLPQSISGKRVLVTGGSTGIGRAIVVLLASLGADVLFLGNKAQYLNDALADASRTAKGKVFGFVADVSQESEIERIFKEVDDKLGTLDILINNAATGAGNVTDGVYADWQYVLDTNLLSYLACCAGAIERMAKRQEGHIVNIGSMSAEIREATGSIYVATKAGIQAYSEALRKEVNKQGIKVTLVEPGAVDTDMQQKPTAEKLLKVENLEMLKADDIAVAVLYALSQPKRCDVVEIKVRPHLQLI</sequence>
<dbReference type="FunFam" id="3.40.50.720:FF:000047">
    <property type="entry name" value="NADP-dependent L-serine/L-allo-threonine dehydrogenase"/>
    <property type="match status" value="1"/>
</dbReference>
<dbReference type="Pfam" id="PF00106">
    <property type="entry name" value="adh_short"/>
    <property type="match status" value="1"/>
</dbReference>
<dbReference type="eggNOG" id="COG4221">
    <property type="taxonomic scope" value="Bacteria"/>
</dbReference>
<evidence type="ECO:0000313" key="5">
    <source>
        <dbReference type="Proteomes" id="UP000030111"/>
    </source>
</evidence>
<dbReference type="Proteomes" id="UP000030111">
    <property type="component" value="Unassembled WGS sequence"/>
</dbReference>
<dbReference type="OrthoDB" id="658698at2"/>
<dbReference type="InterPro" id="IPR002347">
    <property type="entry name" value="SDR_fam"/>
</dbReference>
<evidence type="ECO:0000313" key="4">
    <source>
        <dbReference type="EMBL" id="KGO91422.1"/>
    </source>
</evidence>
<dbReference type="Gene3D" id="3.40.50.720">
    <property type="entry name" value="NAD(P)-binding Rossmann-like Domain"/>
    <property type="match status" value="1"/>
</dbReference>
<dbReference type="InterPro" id="IPR036291">
    <property type="entry name" value="NAD(P)-bd_dom_sf"/>
</dbReference>
<dbReference type="PANTHER" id="PTHR43115:SF4">
    <property type="entry name" value="DEHYDROGENASE_REDUCTASE SDR FAMILY MEMBER 11"/>
    <property type="match status" value="1"/>
</dbReference>
<dbReference type="RefSeq" id="WP_026989929.1">
    <property type="nucleotide sequence ID" value="NZ_AUGP01000004.1"/>
</dbReference>
<accession>A0A0A2MFF1</accession>
<reference evidence="4 5" key="1">
    <citation type="submission" date="2013-09" db="EMBL/GenBank/DDBJ databases">
        <authorList>
            <person name="Zeng Z."/>
            <person name="Chen C."/>
        </authorList>
    </citation>
    <scope>NUCLEOTIDE SEQUENCE [LARGE SCALE GENOMIC DNA]</scope>
    <source>
        <strain evidence="4 5">WB 4.1-42</strain>
    </source>
</reference>
<keyword evidence="2" id="KW-0560">Oxidoreductase</keyword>
<keyword evidence="5" id="KW-1185">Reference proteome</keyword>
<name>A0A0A2MFF1_9FLAO</name>
<evidence type="ECO:0000256" key="1">
    <source>
        <dbReference type="ARBA" id="ARBA00006484"/>
    </source>
</evidence>
<dbReference type="CDD" id="cd05233">
    <property type="entry name" value="SDR_c"/>
    <property type="match status" value="1"/>
</dbReference>
<comment type="similarity">
    <text evidence="1 3">Belongs to the short-chain dehydrogenases/reductases (SDR) family.</text>
</comment>
<dbReference type="STRING" id="1121898.GCA_000422725_03848"/>
<dbReference type="SUPFAM" id="SSF51735">
    <property type="entry name" value="NAD(P)-binding Rossmann-fold domains"/>
    <property type="match status" value="1"/>
</dbReference>
<organism evidence="4 5">
    <name type="scientific">Flavobacterium subsaxonicum WB 4.1-42 = DSM 21790</name>
    <dbReference type="NCBI Taxonomy" id="1121898"/>
    <lineage>
        <taxon>Bacteria</taxon>
        <taxon>Pseudomonadati</taxon>
        <taxon>Bacteroidota</taxon>
        <taxon>Flavobacteriia</taxon>
        <taxon>Flavobacteriales</taxon>
        <taxon>Flavobacteriaceae</taxon>
        <taxon>Flavobacterium</taxon>
    </lineage>
</organism>